<evidence type="ECO:0000313" key="2">
    <source>
        <dbReference type="Proteomes" id="UP001233999"/>
    </source>
</evidence>
<proteinExistence type="predicted"/>
<organism evidence="1 2">
    <name type="scientific">Diploptera punctata</name>
    <name type="common">Pacific beetle cockroach</name>
    <dbReference type="NCBI Taxonomy" id="6984"/>
    <lineage>
        <taxon>Eukaryota</taxon>
        <taxon>Metazoa</taxon>
        <taxon>Ecdysozoa</taxon>
        <taxon>Arthropoda</taxon>
        <taxon>Hexapoda</taxon>
        <taxon>Insecta</taxon>
        <taxon>Pterygota</taxon>
        <taxon>Neoptera</taxon>
        <taxon>Polyneoptera</taxon>
        <taxon>Dictyoptera</taxon>
        <taxon>Blattodea</taxon>
        <taxon>Blaberoidea</taxon>
        <taxon>Blaberidae</taxon>
        <taxon>Diplopterinae</taxon>
        <taxon>Diploptera</taxon>
    </lineage>
</organism>
<dbReference type="EMBL" id="JASPKZ010009791">
    <property type="protein sequence ID" value="KAJ9576427.1"/>
    <property type="molecule type" value="Genomic_DNA"/>
</dbReference>
<comment type="caution">
    <text evidence="1">The sequence shown here is derived from an EMBL/GenBank/DDBJ whole genome shotgun (WGS) entry which is preliminary data.</text>
</comment>
<gene>
    <name evidence="1" type="ORF">L9F63_006711</name>
</gene>
<reference evidence="1" key="1">
    <citation type="journal article" date="2023" name="IScience">
        <title>Live-bearing cockroach genome reveals convergent evolutionary mechanisms linked to viviparity in insects and beyond.</title>
        <authorList>
            <person name="Fouks B."/>
            <person name="Harrison M.C."/>
            <person name="Mikhailova A.A."/>
            <person name="Marchal E."/>
            <person name="English S."/>
            <person name="Carruthers M."/>
            <person name="Jennings E.C."/>
            <person name="Chiamaka E.L."/>
            <person name="Frigard R.A."/>
            <person name="Pippel M."/>
            <person name="Attardo G.M."/>
            <person name="Benoit J.B."/>
            <person name="Bornberg-Bauer E."/>
            <person name="Tobe S.S."/>
        </authorList>
    </citation>
    <scope>NUCLEOTIDE SEQUENCE</scope>
    <source>
        <strain evidence="1">Stay&amp;Tobe</strain>
    </source>
</reference>
<dbReference type="Proteomes" id="UP001233999">
    <property type="component" value="Unassembled WGS sequence"/>
</dbReference>
<name>A0AAD7Z9V5_DIPPU</name>
<dbReference type="AlphaFoldDB" id="A0AAD7Z9V5"/>
<keyword evidence="2" id="KW-1185">Reference proteome</keyword>
<reference evidence="1" key="2">
    <citation type="submission" date="2023-05" db="EMBL/GenBank/DDBJ databases">
        <authorList>
            <person name="Fouks B."/>
        </authorList>
    </citation>
    <scope>NUCLEOTIDE SEQUENCE</scope>
    <source>
        <strain evidence="1">Stay&amp;Tobe</strain>
        <tissue evidence="1">Testes</tissue>
    </source>
</reference>
<evidence type="ECO:0000313" key="1">
    <source>
        <dbReference type="EMBL" id="KAJ9576427.1"/>
    </source>
</evidence>
<accession>A0AAD7Z9V5</accession>
<feature type="non-terminal residue" evidence="1">
    <location>
        <position position="1"/>
    </location>
</feature>
<feature type="non-terminal residue" evidence="1">
    <location>
        <position position="50"/>
    </location>
</feature>
<protein>
    <submittedName>
        <fullName evidence="1">Uncharacterized protein</fullName>
    </submittedName>
</protein>
<sequence length="50" mass="5788">KISRYDMNPIMNVLIALYTTTKFLARILSLDTMGLYGTELSFNYVYYPAT</sequence>